<evidence type="ECO:0000256" key="3">
    <source>
        <dbReference type="RuleBase" id="RU361235"/>
    </source>
</evidence>
<dbReference type="InterPro" id="IPR050309">
    <property type="entry name" value="Type-B_Carboxylest/Lipase"/>
</dbReference>
<dbReference type="PROSITE" id="PS00122">
    <property type="entry name" value="CARBOXYLESTERASE_B_1"/>
    <property type="match status" value="1"/>
</dbReference>
<proteinExistence type="inferred from homology"/>
<dbReference type="InterPro" id="IPR029058">
    <property type="entry name" value="AB_hydrolase_fold"/>
</dbReference>
<evidence type="ECO:0000256" key="4">
    <source>
        <dbReference type="SAM" id="MobiDB-lite"/>
    </source>
</evidence>
<dbReference type="EMBL" id="LN483070">
    <property type="protein sequence ID" value="CEA08008.1"/>
    <property type="molecule type" value="Genomic_DNA"/>
</dbReference>
<dbReference type="GO" id="GO:0004104">
    <property type="term" value="F:cholinesterase activity"/>
    <property type="evidence" value="ECO:0007669"/>
    <property type="project" value="InterPro"/>
</dbReference>
<dbReference type="InterPro" id="IPR002018">
    <property type="entry name" value="CarbesteraseB"/>
</dbReference>
<dbReference type="EC" id="3.1.1.-" evidence="3"/>
<organism evidence="6">
    <name type="scientific">Arthrobacter saudimassiliensis</name>
    <dbReference type="NCBI Taxonomy" id="1461584"/>
    <lineage>
        <taxon>Bacteria</taxon>
        <taxon>Bacillati</taxon>
        <taxon>Actinomycetota</taxon>
        <taxon>Actinomycetes</taxon>
        <taxon>Micrococcales</taxon>
        <taxon>Micrococcaceae</taxon>
        <taxon>Arthrobacter</taxon>
    </lineage>
</organism>
<dbReference type="Gene3D" id="3.40.50.1820">
    <property type="entry name" value="alpha/beta hydrolase"/>
    <property type="match status" value="1"/>
</dbReference>
<dbReference type="PANTHER" id="PTHR11559">
    <property type="entry name" value="CARBOXYLESTERASE"/>
    <property type="match status" value="1"/>
</dbReference>
<sequence>MVDGRPLTGSLEGSARRADGSEATMSVDLSSLVVETADGAVRGIVDGGVRTWRGIPYAAPPKGELRLRAPRPPAPWAGVRDADRFGAVPPQSRGLALTGSRRRQPMDEDCLTINVSAPLDPPGHALPVLVYFYGGAFSSGSSAVRTYRGANLVRTGDVVYVAMNYRIGALGFMDFTGWSTPGRPFEANLGLRDQVAALEWVQANIAAFGGDPGNVTVFGESAGGISVTALMCIPAARGLFHRAFAQSPAPSGAYYPDMHAAWARDLLQILGIDETEAAAALTGLPARKLVEATTRLTTKIGPARYPGTLSVSPVIDGDFLPRHPIDTFRDGGAAPIPFVIGTMANEGALFAKVDDILPSTPDRLDRMFAATDPGALERIAAAYPGYPSRARSVEISGDLVFWYPSQMVAEGHSRIAPTWSYRYDYATPLMNRLGFGATHAFDVPVMFGETGDPATRALTLLGGAGELRDLSRRFQGSLLNLARHGHPGPDWPRFDAELRRTRVFDKSDRIESDPFPERRRAWEGYRGWI</sequence>
<accession>A0A078ML16</accession>
<evidence type="ECO:0000313" key="6">
    <source>
        <dbReference type="EMBL" id="CEA08008.1"/>
    </source>
</evidence>
<dbReference type="SUPFAM" id="SSF53474">
    <property type="entry name" value="alpha/beta-Hydrolases"/>
    <property type="match status" value="1"/>
</dbReference>
<evidence type="ECO:0000256" key="2">
    <source>
        <dbReference type="ARBA" id="ARBA00022801"/>
    </source>
</evidence>
<evidence type="ECO:0000259" key="5">
    <source>
        <dbReference type="Pfam" id="PF00135"/>
    </source>
</evidence>
<feature type="domain" description="Carboxylesterase type B" evidence="5">
    <location>
        <begin position="31"/>
        <end position="499"/>
    </location>
</feature>
<comment type="similarity">
    <text evidence="1 3">Belongs to the type-B carboxylesterase/lipase family.</text>
</comment>
<reference evidence="6" key="1">
    <citation type="submission" date="2014-07" db="EMBL/GenBank/DDBJ databases">
        <authorList>
            <person name="Urmite Genomes Urmite Genomes"/>
        </authorList>
    </citation>
    <scope>NUCLEOTIDE SEQUENCE</scope>
    <source>
        <strain evidence="6">11W110_air</strain>
    </source>
</reference>
<dbReference type="AlphaFoldDB" id="A0A078ML16"/>
<dbReference type="InterPro" id="IPR019826">
    <property type="entry name" value="Carboxylesterase_B_AS"/>
</dbReference>
<dbReference type="ESTHER" id="9micc-a0a078ml16">
    <property type="family name" value="Carb_B_Bacteria"/>
</dbReference>
<dbReference type="InterPro" id="IPR000997">
    <property type="entry name" value="Cholinesterase"/>
</dbReference>
<evidence type="ECO:0000256" key="1">
    <source>
        <dbReference type="ARBA" id="ARBA00005964"/>
    </source>
</evidence>
<feature type="region of interest" description="Disordered" evidence="4">
    <location>
        <begin position="1"/>
        <end position="23"/>
    </location>
</feature>
<dbReference type="Pfam" id="PF00135">
    <property type="entry name" value="COesterase"/>
    <property type="match status" value="1"/>
</dbReference>
<protein>
    <recommendedName>
        <fullName evidence="3">Carboxylic ester hydrolase</fullName>
        <ecNumber evidence="3">3.1.1.-</ecNumber>
    </recommendedName>
</protein>
<keyword evidence="2 3" id="KW-0378">Hydrolase</keyword>
<dbReference type="PATRIC" id="fig|1461584.3.peg.1328"/>
<name>A0A078ML16_9MICC</name>
<dbReference type="PRINTS" id="PR00878">
    <property type="entry name" value="CHOLNESTRASE"/>
</dbReference>
<gene>
    <name evidence="6" type="primary">pnbA_2</name>
    <name evidence="6" type="ORF">BN1051_01343</name>
</gene>